<name>A0A1H9MX52_9BURK</name>
<accession>A0A1H9MX52</accession>
<dbReference type="PANTHER" id="PTHR37549:SF1">
    <property type="entry name" value="LIPOPROTEIN LPRI"/>
    <property type="match status" value="1"/>
</dbReference>
<evidence type="ECO:0000313" key="3">
    <source>
        <dbReference type="Proteomes" id="UP000199766"/>
    </source>
</evidence>
<organism evidence="2 3">
    <name type="scientific">Giesbergeria anulus</name>
    <dbReference type="NCBI Taxonomy" id="180197"/>
    <lineage>
        <taxon>Bacteria</taxon>
        <taxon>Pseudomonadati</taxon>
        <taxon>Pseudomonadota</taxon>
        <taxon>Betaproteobacteria</taxon>
        <taxon>Burkholderiales</taxon>
        <taxon>Comamonadaceae</taxon>
        <taxon>Giesbergeria</taxon>
    </lineage>
</organism>
<keyword evidence="1" id="KW-0732">Signal</keyword>
<dbReference type="PANTHER" id="PTHR37549">
    <property type="entry name" value="LIPOPROTEIN LPRI"/>
    <property type="match status" value="1"/>
</dbReference>
<dbReference type="STRING" id="180197.SAMN02982919_02091"/>
<dbReference type="Proteomes" id="UP000199766">
    <property type="component" value="Unassembled WGS sequence"/>
</dbReference>
<dbReference type="GO" id="GO:0005576">
    <property type="term" value="C:extracellular region"/>
    <property type="evidence" value="ECO:0007669"/>
    <property type="project" value="TreeGrafter"/>
</dbReference>
<protein>
    <recommendedName>
        <fullName evidence="4">Lysozyme inhibitor LprI N-terminal domain-containing protein</fullName>
    </recommendedName>
</protein>
<dbReference type="InterPro" id="IPR052755">
    <property type="entry name" value="Lysozyme_Inhibitor_LprI"/>
</dbReference>
<feature type="signal peptide" evidence="1">
    <location>
        <begin position="1"/>
        <end position="23"/>
    </location>
</feature>
<sequence length="218" mass="23149">MKKYLRPAVLWTALFCIGGLAQAASFDCAVARSAKEKMICADPQLSALDEQLDASYKDALARSGAKPTIRQWQRDWLKNGEVSRCTAAACLTQAMNTRIQMLDTVASSATPAARWHGSYVRFANGVRDSHSADITLIGLHGNKVFATGSAVWLGPNAAQGQVHTGEIEGVGQIKAGKALFDLDGCTATIALTATGLVVQDESGCGGLNVTFIGDYRKK</sequence>
<keyword evidence="3" id="KW-1185">Reference proteome</keyword>
<dbReference type="EMBL" id="FOGD01000006">
    <property type="protein sequence ID" value="SER28296.1"/>
    <property type="molecule type" value="Genomic_DNA"/>
</dbReference>
<evidence type="ECO:0000256" key="1">
    <source>
        <dbReference type="SAM" id="SignalP"/>
    </source>
</evidence>
<reference evidence="2 3" key="1">
    <citation type="submission" date="2016-10" db="EMBL/GenBank/DDBJ databases">
        <authorList>
            <person name="de Groot N.N."/>
        </authorList>
    </citation>
    <scope>NUCLEOTIDE SEQUENCE [LARGE SCALE GENOMIC DNA]</scope>
    <source>
        <strain evidence="2 3">ATCC 35958</strain>
    </source>
</reference>
<feature type="chain" id="PRO_5011795214" description="Lysozyme inhibitor LprI N-terminal domain-containing protein" evidence="1">
    <location>
        <begin position="24"/>
        <end position="218"/>
    </location>
</feature>
<proteinExistence type="predicted"/>
<evidence type="ECO:0000313" key="2">
    <source>
        <dbReference type="EMBL" id="SER28296.1"/>
    </source>
</evidence>
<gene>
    <name evidence="2" type="ORF">SAMN02982919_02091</name>
</gene>
<dbReference type="OrthoDB" id="5450120at2"/>
<evidence type="ECO:0008006" key="4">
    <source>
        <dbReference type="Google" id="ProtNLM"/>
    </source>
</evidence>
<dbReference type="AlphaFoldDB" id="A0A1H9MX52"/>
<dbReference type="RefSeq" id="WP_091457055.1">
    <property type="nucleotide sequence ID" value="NZ_FOGD01000006.1"/>
</dbReference>